<proteinExistence type="predicted"/>
<gene>
    <name evidence="2" type="ORF">GQ26_0023850</name>
</gene>
<dbReference type="InterPro" id="IPR021842">
    <property type="entry name" value="DUF3435"/>
</dbReference>
<reference evidence="2" key="1">
    <citation type="journal article" date="2014" name="PLoS Genet.">
        <title>Signature Gene Expression Reveals Novel Clues to the Molecular Mechanisms of Dimorphic Transition in Penicillium marneffei.</title>
        <authorList>
            <person name="Yang E."/>
            <person name="Wang G."/>
            <person name="Cai J."/>
            <person name="Woo P.C."/>
            <person name="Lau S.K."/>
            <person name="Yuen K.-Y."/>
            <person name="Chow W.-N."/>
            <person name="Lin X."/>
        </authorList>
    </citation>
    <scope>NUCLEOTIDE SEQUENCE [LARGE SCALE GENOMIC DNA]</scope>
    <source>
        <strain evidence="2">PM1</strain>
    </source>
</reference>
<name>A0A093Y6F5_TALMA</name>
<accession>A0A093Y6F5</accession>
<evidence type="ECO:0000256" key="1">
    <source>
        <dbReference type="SAM" id="Phobius"/>
    </source>
</evidence>
<feature type="transmembrane region" description="Helical" evidence="1">
    <location>
        <begin position="70"/>
        <end position="92"/>
    </location>
</feature>
<keyword evidence="1" id="KW-0472">Membrane</keyword>
<dbReference type="EMBL" id="JPOX01000002">
    <property type="protein sequence ID" value="KFX53028.1"/>
    <property type="molecule type" value="Genomic_DNA"/>
</dbReference>
<dbReference type="AlphaFoldDB" id="A0A093Y6F5"/>
<organism evidence="2">
    <name type="scientific">Talaromyces marneffei PM1</name>
    <dbReference type="NCBI Taxonomy" id="1077442"/>
    <lineage>
        <taxon>Eukaryota</taxon>
        <taxon>Fungi</taxon>
        <taxon>Dikarya</taxon>
        <taxon>Ascomycota</taxon>
        <taxon>Pezizomycotina</taxon>
        <taxon>Eurotiomycetes</taxon>
        <taxon>Eurotiomycetidae</taxon>
        <taxon>Eurotiales</taxon>
        <taxon>Trichocomaceae</taxon>
        <taxon>Talaromyces</taxon>
        <taxon>Talaromyces sect. Talaromyces</taxon>
    </lineage>
</organism>
<keyword evidence="1" id="KW-1133">Transmembrane helix</keyword>
<evidence type="ECO:0000313" key="2">
    <source>
        <dbReference type="EMBL" id="KFX53028.1"/>
    </source>
</evidence>
<protein>
    <submittedName>
        <fullName evidence="2">Uncharacterized protein</fullName>
    </submittedName>
</protein>
<sequence length="373" mass="42811">MISIAFDDEAYDAPKHFSLRHLFALKAKKKPSQIVPWKQEMLDIPVFRRAIKTPQGVETSKDVALSYQQYHGWLVLLGIALGFIYTLTTYCLRRALGNAINNEPSVTDLMQMIPTRTRRCETWSSIMALDLRSLNETISRGRFVTLPKTNSGEEALIMSLQGLRKERALLKRIQEEYDLNAPVLAIQQQLNGEQSDDDNDDDKGGIPTEAVPIRIAERRYIAECAVRDPSVLHDQKRYAFHVEFSVALIALCKRRDRRPVKTRCFPEPVSVKTVLDPPRLSEIEPIVKRDTPLKCQGWQCLFCLASYDLPLEERKRKYKRKYTLQKHVDRCHLQYYGPDDPIPCPDGHACPGLILNGKDELKAHFIHVQDCIL</sequence>
<dbReference type="PANTHER" id="PTHR37535:SF3">
    <property type="entry name" value="FLUG DOMAIN-CONTAINING PROTEIN"/>
    <property type="match status" value="1"/>
</dbReference>
<dbReference type="HOGENOM" id="CLU_011937_0_0_1"/>
<dbReference type="Pfam" id="PF11917">
    <property type="entry name" value="DUF3435"/>
    <property type="match status" value="1"/>
</dbReference>
<comment type="caution">
    <text evidence="2">The sequence shown here is derived from an EMBL/GenBank/DDBJ whole genome shotgun (WGS) entry which is preliminary data.</text>
</comment>
<dbReference type="PANTHER" id="PTHR37535">
    <property type="entry name" value="FLUG DOMAIN PROTEIN"/>
    <property type="match status" value="1"/>
</dbReference>
<keyword evidence="1" id="KW-0812">Transmembrane</keyword>